<keyword evidence="4 6" id="KW-1133">Transmembrane helix</keyword>
<evidence type="ECO:0000256" key="3">
    <source>
        <dbReference type="ARBA" id="ARBA00022692"/>
    </source>
</evidence>
<dbReference type="AlphaFoldDB" id="A0A5P1F9R6"/>
<dbReference type="OMA" id="NINSWEV"/>
<dbReference type="GO" id="GO:0016020">
    <property type="term" value="C:membrane"/>
    <property type="evidence" value="ECO:0007669"/>
    <property type="project" value="UniProtKB-SubCell"/>
</dbReference>
<feature type="transmembrane region" description="Helical" evidence="6">
    <location>
        <begin position="435"/>
        <end position="457"/>
    </location>
</feature>
<feature type="transmembrane region" description="Helical" evidence="6">
    <location>
        <begin position="256"/>
        <end position="274"/>
    </location>
</feature>
<feature type="transmembrane region" description="Helical" evidence="6">
    <location>
        <begin position="156"/>
        <end position="172"/>
    </location>
</feature>
<feature type="transmembrane region" description="Helical" evidence="6">
    <location>
        <begin position="119"/>
        <end position="136"/>
    </location>
</feature>
<reference evidence="8" key="1">
    <citation type="journal article" date="2017" name="Nat. Commun.">
        <title>The asparagus genome sheds light on the origin and evolution of a young Y chromosome.</title>
        <authorList>
            <person name="Harkess A."/>
            <person name="Zhou J."/>
            <person name="Xu C."/>
            <person name="Bowers J.E."/>
            <person name="Van der Hulst R."/>
            <person name="Ayyampalayam S."/>
            <person name="Mercati F."/>
            <person name="Riccardi P."/>
            <person name="McKain M.R."/>
            <person name="Kakrana A."/>
            <person name="Tang H."/>
            <person name="Ray J."/>
            <person name="Groenendijk J."/>
            <person name="Arikit S."/>
            <person name="Mathioni S.M."/>
            <person name="Nakano M."/>
            <person name="Shan H."/>
            <person name="Telgmann-Rauber A."/>
            <person name="Kanno A."/>
            <person name="Yue Z."/>
            <person name="Chen H."/>
            <person name="Li W."/>
            <person name="Chen Y."/>
            <person name="Xu X."/>
            <person name="Zhang Y."/>
            <person name="Luo S."/>
            <person name="Chen H."/>
            <person name="Gao J."/>
            <person name="Mao Z."/>
            <person name="Pires J.C."/>
            <person name="Luo M."/>
            <person name="Kudrna D."/>
            <person name="Wing R.A."/>
            <person name="Meyers B.C."/>
            <person name="Yi K."/>
            <person name="Kong H."/>
            <person name="Lavrijsen P."/>
            <person name="Sunseri F."/>
            <person name="Falavigna A."/>
            <person name="Ye Y."/>
            <person name="Leebens-Mack J.H."/>
            <person name="Chen G."/>
        </authorList>
    </citation>
    <scope>NUCLEOTIDE SEQUENCE [LARGE SCALE GENOMIC DNA]</scope>
    <source>
        <strain evidence="8">cv. DH0086</strain>
    </source>
</reference>
<keyword evidence="3 6" id="KW-0812">Transmembrane</keyword>
<dbReference type="PANTHER" id="PTHR11206">
    <property type="entry name" value="MULTIDRUG RESISTANCE PROTEIN"/>
    <property type="match status" value="1"/>
</dbReference>
<feature type="transmembrane region" description="Helical" evidence="6">
    <location>
        <begin position="210"/>
        <end position="236"/>
    </location>
</feature>
<comment type="similarity">
    <text evidence="2 6">Belongs to the multi antimicrobial extrusion (MATE) (TC 2.A.66.1) family.</text>
</comment>
<gene>
    <name evidence="7" type="ORF">A4U43_C03F3350</name>
</gene>
<feature type="transmembrane region" description="Helical" evidence="6">
    <location>
        <begin position="407"/>
        <end position="429"/>
    </location>
</feature>
<dbReference type="InterPro" id="IPR045069">
    <property type="entry name" value="MATE_euk"/>
</dbReference>
<dbReference type="Proteomes" id="UP000243459">
    <property type="component" value="Chromosome 3"/>
</dbReference>
<evidence type="ECO:0000256" key="1">
    <source>
        <dbReference type="ARBA" id="ARBA00004141"/>
    </source>
</evidence>
<dbReference type="GO" id="GO:1990961">
    <property type="term" value="P:xenobiotic detoxification by transmembrane export across the plasma membrane"/>
    <property type="evidence" value="ECO:0007669"/>
    <property type="project" value="InterPro"/>
</dbReference>
<dbReference type="NCBIfam" id="TIGR00797">
    <property type="entry name" value="matE"/>
    <property type="match status" value="1"/>
</dbReference>
<dbReference type="OrthoDB" id="2126698at2759"/>
<evidence type="ECO:0000256" key="6">
    <source>
        <dbReference type="RuleBase" id="RU004914"/>
    </source>
</evidence>
<dbReference type="Pfam" id="PF01554">
    <property type="entry name" value="MatE"/>
    <property type="match status" value="2"/>
</dbReference>
<evidence type="ECO:0000313" key="8">
    <source>
        <dbReference type="Proteomes" id="UP000243459"/>
    </source>
</evidence>
<dbReference type="CDD" id="cd13132">
    <property type="entry name" value="MATE_eukaryotic"/>
    <property type="match status" value="1"/>
</dbReference>
<dbReference type="EMBL" id="CM007383">
    <property type="protein sequence ID" value="ONK74157.1"/>
    <property type="molecule type" value="Genomic_DNA"/>
</dbReference>
<evidence type="ECO:0000256" key="4">
    <source>
        <dbReference type="ARBA" id="ARBA00022989"/>
    </source>
</evidence>
<evidence type="ECO:0000256" key="2">
    <source>
        <dbReference type="ARBA" id="ARBA00010199"/>
    </source>
</evidence>
<keyword evidence="5 6" id="KW-0472">Membrane</keyword>
<dbReference type="Gramene" id="ONK74157">
    <property type="protein sequence ID" value="ONK74157"/>
    <property type="gene ID" value="A4U43_C03F3350"/>
</dbReference>
<comment type="subcellular location">
    <subcellularLocation>
        <location evidence="1">Membrane</location>
        <topology evidence="1">Multi-pass membrane protein</topology>
    </subcellularLocation>
</comment>
<sequence length="485" mass="52650">MGNAGESSAPLLGGEGENEGEIEGSLVREAVEESKKLWKIVAPVVVCRVSSAGMNVVTQAFAGRLGELELASISISVTVVIGFSFGLVLGMASALETLCGQAYGAKKYHMLGIYLQRSWIILFFCTLLSIPFYIYTTPILELIGQPPDIARQAGQLSLWFIPLQFSFVLLLPQQKFLQSQHKNLVSAVISAAAFLLHVLISWILMHKLRLGLVAAALSLNFSWWITAVAQFAYIVYGCPLTWNGFSIDAFSGLWKFFKLSLASGVMLCLEYWYYRALILLAGNLKNVKTAVDALSICMNINSWEVMIPVAFLAGIGVRVSNELGSGNGKGAKFATIVAVLNSSLIGIFFCCLMLVFHDKYGLFFTSSEIVLSLADKLSVLLAFTNLLNSIQPVLSGVAIGSGWQATVAYVNVGSYYLVGAPVGIFLGWIMKLEVLGLWTGLIGGTLVQTLILAFFTARCNWDNEALKASARVTKWDVPELSKQGS</sequence>
<dbReference type="InterPro" id="IPR002528">
    <property type="entry name" value="MATE_fam"/>
</dbReference>
<dbReference type="GO" id="GO:0042910">
    <property type="term" value="F:xenobiotic transmembrane transporter activity"/>
    <property type="evidence" value="ECO:0007669"/>
    <property type="project" value="InterPro"/>
</dbReference>
<name>A0A5P1F9R6_ASPOF</name>
<feature type="transmembrane region" description="Helical" evidence="6">
    <location>
        <begin position="73"/>
        <end position="98"/>
    </location>
</feature>
<dbReference type="GO" id="GO:0015297">
    <property type="term" value="F:antiporter activity"/>
    <property type="evidence" value="ECO:0007669"/>
    <property type="project" value="InterPro"/>
</dbReference>
<organism evidence="7 8">
    <name type="scientific">Asparagus officinalis</name>
    <name type="common">Garden asparagus</name>
    <dbReference type="NCBI Taxonomy" id="4686"/>
    <lineage>
        <taxon>Eukaryota</taxon>
        <taxon>Viridiplantae</taxon>
        <taxon>Streptophyta</taxon>
        <taxon>Embryophyta</taxon>
        <taxon>Tracheophyta</taxon>
        <taxon>Spermatophyta</taxon>
        <taxon>Magnoliopsida</taxon>
        <taxon>Liliopsida</taxon>
        <taxon>Asparagales</taxon>
        <taxon>Asparagaceae</taxon>
        <taxon>Asparagoideae</taxon>
        <taxon>Asparagus</taxon>
    </lineage>
</organism>
<feature type="transmembrane region" description="Helical" evidence="6">
    <location>
        <begin position="377"/>
        <end position="400"/>
    </location>
</feature>
<feature type="transmembrane region" description="Helical" evidence="6">
    <location>
        <begin position="333"/>
        <end position="357"/>
    </location>
</feature>
<feature type="transmembrane region" description="Helical" evidence="6">
    <location>
        <begin position="184"/>
        <end position="204"/>
    </location>
</feature>
<evidence type="ECO:0000313" key="7">
    <source>
        <dbReference type="EMBL" id="ONK74157.1"/>
    </source>
</evidence>
<keyword evidence="8" id="KW-1185">Reference proteome</keyword>
<accession>A0A5P1F9R6</accession>
<evidence type="ECO:0000256" key="5">
    <source>
        <dbReference type="ARBA" id="ARBA00023136"/>
    </source>
</evidence>
<proteinExistence type="inferred from homology"/>
<protein>
    <recommendedName>
        <fullName evidence="6">Protein DETOXIFICATION</fullName>
    </recommendedName>
    <alternativeName>
        <fullName evidence="6">Multidrug and toxic compound extrusion protein</fullName>
    </alternativeName>
</protein>